<dbReference type="PANTHER" id="PTHR47187">
    <property type="entry name" value="NFATC2-INTERACTING PROTEIN"/>
    <property type="match status" value="1"/>
</dbReference>
<dbReference type="InterPro" id="IPR022617">
    <property type="entry name" value="Rad60/SUMO-like_dom"/>
</dbReference>
<dbReference type="EMBL" id="JAIPUX010000521">
    <property type="protein sequence ID" value="KAH0626557.1"/>
    <property type="molecule type" value="Genomic_DNA"/>
</dbReference>
<dbReference type="InterPro" id="IPR029071">
    <property type="entry name" value="Ubiquitin-like_domsf"/>
</dbReference>
<evidence type="ECO:0000256" key="5">
    <source>
        <dbReference type="SAM" id="MobiDB-lite"/>
    </source>
</evidence>
<proteinExistence type="predicted"/>
<evidence type="ECO:0000259" key="6">
    <source>
        <dbReference type="PROSITE" id="PS50053"/>
    </source>
</evidence>
<dbReference type="Proteomes" id="UP000826234">
    <property type="component" value="Unassembled WGS sequence"/>
</dbReference>
<evidence type="ECO:0000313" key="8">
    <source>
        <dbReference type="Proteomes" id="UP000826234"/>
    </source>
</evidence>
<protein>
    <recommendedName>
        <fullName evidence="3">NFATC2-interacting protein</fullName>
    </recommendedName>
    <alternativeName>
        <fullName evidence="4">Nuclear factor of activated T-cells, cytoplasmic 2-interacting protein</fullName>
    </alternativeName>
</protein>
<evidence type="ECO:0000313" key="7">
    <source>
        <dbReference type="EMBL" id="KAH0626557.1"/>
    </source>
</evidence>
<evidence type="ECO:0000256" key="1">
    <source>
        <dbReference type="ARBA" id="ARBA00004123"/>
    </source>
</evidence>
<evidence type="ECO:0000256" key="2">
    <source>
        <dbReference type="ARBA" id="ARBA00023242"/>
    </source>
</evidence>
<dbReference type="Gene3D" id="3.10.20.90">
    <property type="entry name" value="Phosphatidylinositol 3-kinase Catalytic Subunit, Chain A, domain 1"/>
    <property type="match status" value="2"/>
</dbReference>
<sequence length="314" mass="35279">MAEKVYSCSSSDSEPEAAPKKPLVKRRRRLLITDAAVPAVPVYSSKVEKSLQLFPESLKQSTEPQVLSTSDKEEDEILSEKTQMEQKTRCQTQSPSPPPSPRPRRQCRRDKILKKRFESLTSSLSAAKKSLQDMGTEADDDVILIDATEPSESQELSLKVRCRADLYRVPVLMVRCLTTDPLQRVVEHMGQTLKVHPNRILLLLRDRELAADATPGGLGLGVADIVDCIVETNSSENNDSGNLQLRVQGNNRSSRMEITVQKGEPLQVLMNRYRQAQGLGRRKLVFHFDGRRLVETWTPEELGMESGDVIEVWS</sequence>
<dbReference type="InterPro" id="IPR000626">
    <property type="entry name" value="Ubiquitin-like_dom"/>
</dbReference>
<evidence type="ECO:0000256" key="3">
    <source>
        <dbReference type="ARBA" id="ARBA00039921"/>
    </source>
</evidence>
<keyword evidence="8" id="KW-1185">Reference proteome</keyword>
<name>A0ABQ7TAJ6_PHRPL</name>
<dbReference type="PANTHER" id="PTHR47187:SF1">
    <property type="entry name" value="NFATC2-INTERACTING PROTEIN"/>
    <property type="match status" value="1"/>
</dbReference>
<dbReference type="SUPFAM" id="SSF54236">
    <property type="entry name" value="Ubiquitin-like"/>
    <property type="match status" value="2"/>
</dbReference>
<dbReference type="Pfam" id="PF11976">
    <property type="entry name" value="Rad60-SLD"/>
    <property type="match status" value="1"/>
</dbReference>
<evidence type="ECO:0000256" key="4">
    <source>
        <dbReference type="ARBA" id="ARBA00042764"/>
    </source>
</evidence>
<dbReference type="SMART" id="SM00213">
    <property type="entry name" value="UBQ"/>
    <property type="match status" value="2"/>
</dbReference>
<keyword evidence="2" id="KW-0539">Nucleus</keyword>
<comment type="subcellular location">
    <subcellularLocation>
        <location evidence="1">Nucleus</location>
    </subcellularLocation>
</comment>
<dbReference type="InterPro" id="IPR052324">
    <property type="entry name" value="NFATC2-Int_DNA_Repair"/>
</dbReference>
<feature type="compositionally biased region" description="Polar residues" evidence="5">
    <location>
        <begin position="58"/>
        <end position="69"/>
    </location>
</feature>
<reference evidence="7 8" key="1">
    <citation type="journal article" date="2022" name="Gigascience">
        <title>A chromosome-level genome assembly and annotation of the desert horned lizard, Phrynosoma platyrhinos, provides insight into chromosomal rearrangements among reptiles.</title>
        <authorList>
            <person name="Koochekian N."/>
            <person name="Ascanio A."/>
            <person name="Farleigh K."/>
            <person name="Card D.C."/>
            <person name="Schield D.R."/>
            <person name="Castoe T.A."/>
            <person name="Jezkova T."/>
        </authorList>
    </citation>
    <scope>NUCLEOTIDE SEQUENCE [LARGE SCALE GENOMIC DNA]</scope>
    <source>
        <strain evidence="7">NK-2021</strain>
    </source>
</reference>
<feature type="domain" description="Ubiquitin-like" evidence="6">
    <location>
        <begin position="243"/>
        <end position="312"/>
    </location>
</feature>
<accession>A0ABQ7TAJ6</accession>
<feature type="compositionally biased region" description="Basic and acidic residues" evidence="5">
    <location>
        <begin position="78"/>
        <end position="88"/>
    </location>
</feature>
<comment type="caution">
    <text evidence="7">The sequence shown here is derived from an EMBL/GenBank/DDBJ whole genome shotgun (WGS) entry which is preliminary data.</text>
</comment>
<dbReference type="PROSITE" id="PS50053">
    <property type="entry name" value="UBIQUITIN_2"/>
    <property type="match status" value="1"/>
</dbReference>
<organism evidence="7 8">
    <name type="scientific">Phrynosoma platyrhinos</name>
    <name type="common">Desert horned lizard</name>
    <dbReference type="NCBI Taxonomy" id="52577"/>
    <lineage>
        <taxon>Eukaryota</taxon>
        <taxon>Metazoa</taxon>
        <taxon>Chordata</taxon>
        <taxon>Craniata</taxon>
        <taxon>Vertebrata</taxon>
        <taxon>Euteleostomi</taxon>
        <taxon>Lepidosauria</taxon>
        <taxon>Squamata</taxon>
        <taxon>Bifurcata</taxon>
        <taxon>Unidentata</taxon>
        <taxon>Episquamata</taxon>
        <taxon>Toxicofera</taxon>
        <taxon>Iguania</taxon>
        <taxon>Phrynosomatidae</taxon>
        <taxon>Phrynosomatinae</taxon>
        <taxon>Phrynosoma</taxon>
    </lineage>
</organism>
<feature type="region of interest" description="Disordered" evidence="5">
    <location>
        <begin position="54"/>
        <end position="107"/>
    </location>
</feature>
<feature type="region of interest" description="Disordered" evidence="5">
    <location>
        <begin position="1"/>
        <end position="25"/>
    </location>
</feature>
<dbReference type="CDD" id="cd17078">
    <property type="entry name" value="Ubl_SLD1_NFATC2ip"/>
    <property type="match status" value="1"/>
</dbReference>
<gene>
    <name evidence="7" type="ORF">JD844_001615</name>
</gene>